<gene>
    <name evidence="2" type="ORF">OG814_11760</name>
</gene>
<organism evidence="2 3">
    <name type="scientific">Streptomyces zaomyceticus</name>
    <dbReference type="NCBI Taxonomy" id="68286"/>
    <lineage>
        <taxon>Bacteria</taxon>
        <taxon>Bacillati</taxon>
        <taxon>Actinomycetota</taxon>
        <taxon>Actinomycetes</taxon>
        <taxon>Kitasatosporales</taxon>
        <taxon>Streptomycetaceae</taxon>
        <taxon>Streptomyces</taxon>
    </lineage>
</organism>
<protein>
    <recommendedName>
        <fullName evidence="4">Helix-turn-helix DNA binding domain protein</fullName>
    </recommendedName>
</protein>
<reference evidence="2 3" key="1">
    <citation type="submission" date="2022-10" db="EMBL/GenBank/DDBJ databases">
        <title>The complete genomes of actinobacterial strains from the NBC collection.</title>
        <authorList>
            <person name="Joergensen T.S."/>
            <person name="Alvarez Arevalo M."/>
            <person name="Sterndorff E.B."/>
            <person name="Faurdal D."/>
            <person name="Vuksanovic O."/>
            <person name="Mourched A.-S."/>
            <person name="Charusanti P."/>
            <person name="Shaw S."/>
            <person name="Blin K."/>
            <person name="Weber T."/>
        </authorList>
    </citation>
    <scope>NUCLEOTIDE SEQUENCE [LARGE SCALE GENOMIC DNA]</scope>
    <source>
        <strain evidence="2 3">NBC_00123</strain>
    </source>
</reference>
<feature type="region of interest" description="Disordered" evidence="1">
    <location>
        <begin position="1"/>
        <end position="27"/>
    </location>
</feature>
<evidence type="ECO:0000313" key="2">
    <source>
        <dbReference type="EMBL" id="WTR69899.1"/>
    </source>
</evidence>
<proteinExistence type="predicted"/>
<dbReference type="RefSeq" id="WP_406334329.1">
    <property type="nucleotide sequence ID" value="NZ_CP108188.1"/>
</dbReference>
<evidence type="ECO:0000313" key="3">
    <source>
        <dbReference type="Proteomes" id="UP001622594"/>
    </source>
</evidence>
<evidence type="ECO:0000256" key="1">
    <source>
        <dbReference type="SAM" id="MobiDB-lite"/>
    </source>
</evidence>
<dbReference type="EMBL" id="CP108188">
    <property type="protein sequence ID" value="WTR69899.1"/>
    <property type="molecule type" value="Genomic_DNA"/>
</dbReference>
<accession>A0ABZ1L5Y8</accession>
<keyword evidence="3" id="KW-1185">Reference proteome</keyword>
<feature type="compositionally biased region" description="Basic and acidic residues" evidence="1">
    <location>
        <begin position="1"/>
        <end position="10"/>
    </location>
</feature>
<dbReference type="Proteomes" id="UP001622594">
    <property type="component" value="Chromosome"/>
</dbReference>
<evidence type="ECO:0008006" key="4">
    <source>
        <dbReference type="Google" id="ProtNLM"/>
    </source>
</evidence>
<sequence>MSNEQSPRDDQDIEPTEGAPADTFQRVADELNRRGEPVVGLPSRGLMSDVLELFRKYEREAAAERARRGDPNPYDLAPYQDVHSLTNEYDAARDSDDPRDLDQFLDALADDFHLDDVRALRIANAAVQAAMGRIALAARERGMSPDRIAVETGYTASRITQFIREEKQRRAAGDQ</sequence>
<name>A0ABZ1L5Y8_9ACTN</name>